<dbReference type="AlphaFoldDB" id="A0A1R0H2F4"/>
<feature type="region of interest" description="Disordered" evidence="1">
    <location>
        <begin position="265"/>
        <end position="303"/>
    </location>
</feature>
<evidence type="ECO:0000259" key="2">
    <source>
        <dbReference type="PROSITE" id="PS50011"/>
    </source>
</evidence>
<protein>
    <submittedName>
        <fullName evidence="3">Negative regulator of sexual conjugation and meiosis</fullName>
    </submittedName>
</protein>
<dbReference type="InterPro" id="IPR008271">
    <property type="entry name" value="Ser/Thr_kinase_AS"/>
</dbReference>
<dbReference type="SMART" id="SM00220">
    <property type="entry name" value="S_TKc"/>
    <property type="match status" value="1"/>
</dbReference>
<evidence type="ECO:0000313" key="4">
    <source>
        <dbReference type="Proteomes" id="UP000187455"/>
    </source>
</evidence>
<dbReference type="PROSITE" id="PS50011">
    <property type="entry name" value="PROTEIN_KINASE_DOM"/>
    <property type="match status" value="1"/>
</dbReference>
<reference evidence="3 4" key="1">
    <citation type="journal article" date="2016" name="Mol. Biol. Evol.">
        <title>Genome-Wide Survey of Gut Fungi (Harpellales) Reveals the First Horizontally Transferred Ubiquitin Gene from a Mosquito Host.</title>
        <authorList>
            <person name="Wang Y."/>
            <person name="White M.M."/>
            <person name="Kvist S."/>
            <person name="Moncalvo J.M."/>
        </authorList>
    </citation>
    <scope>NUCLEOTIDE SEQUENCE [LARGE SCALE GENOMIC DNA]</scope>
    <source>
        <strain evidence="3 4">ALG-7-W6</strain>
    </source>
</reference>
<proteinExistence type="predicted"/>
<keyword evidence="4" id="KW-1185">Reference proteome</keyword>
<feature type="domain" description="Protein kinase" evidence="2">
    <location>
        <begin position="1"/>
        <end position="230"/>
    </location>
</feature>
<accession>A0A1R0H2F4</accession>
<dbReference type="SUPFAM" id="SSF56112">
    <property type="entry name" value="Protein kinase-like (PK-like)"/>
    <property type="match status" value="1"/>
</dbReference>
<dbReference type="Gene3D" id="1.10.510.10">
    <property type="entry name" value="Transferase(Phosphotransferase) domain 1"/>
    <property type="match status" value="1"/>
</dbReference>
<organism evidence="3 4">
    <name type="scientific">Smittium mucronatum</name>
    <dbReference type="NCBI Taxonomy" id="133383"/>
    <lineage>
        <taxon>Eukaryota</taxon>
        <taxon>Fungi</taxon>
        <taxon>Fungi incertae sedis</taxon>
        <taxon>Zoopagomycota</taxon>
        <taxon>Kickxellomycotina</taxon>
        <taxon>Harpellomycetes</taxon>
        <taxon>Harpellales</taxon>
        <taxon>Legeriomycetaceae</taxon>
        <taxon>Smittium</taxon>
    </lineage>
</organism>
<gene>
    <name evidence="3" type="ORF">AYI68_g2575</name>
</gene>
<dbReference type="EMBL" id="LSSL01000973">
    <property type="protein sequence ID" value="OLY83287.1"/>
    <property type="molecule type" value="Genomic_DNA"/>
</dbReference>
<dbReference type="PROSITE" id="PS00108">
    <property type="entry name" value="PROTEIN_KINASE_ST"/>
    <property type="match status" value="1"/>
</dbReference>
<dbReference type="Proteomes" id="UP000187455">
    <property type="component" value="Unassembled WGS sequence"/>
</dbReference>
<evidence type="ECO:0000256" key="1">
    <source>
        <dbReference type="SAM" id="MobiDB-lite"/>
    </source>
</evidence>
<comment type="caution">
    <text evidence="3">The sequence shown here is derived from an EMBL/GenBank/DDBJ whole genome shotgun (WGS) entry which is preliminary data.</text>
</comment>
<dbReference type="OrthoDB" id="541276at2759"/>
<dbReference type="GO" id="GO:0005524">
    <property type="term" value="F:ATP binding"/>
    <property type="evidence" value="ECO:0007669"/>
    <property type="project" value="InterPro"/>
</dbReference>
<evidence type="ECO:0000313" key="3">
    <source>
        <dbReference type="EMBL" id="OLY83287.1"/>
    </source>
</evidence>
<dbReference type="InterPro" id="IPR011009">
    <property type="entry name" value="Kinase-like_dom_sf"/>
</dbReference>
<dbReference type="Pfam" id="PF00069">
    <property type="entry name" value="Pkinase"/>
    <property type="match status" value="1"/>
</dbReference>
<name>A0A1R0H2F4_9FUNG</name>
<dbReference type="PANTHER" id="PTHR24345">
    <property type="entry name" value="SERINE/THREONINE-PROTEIN KINASE PLK"/>
    <property type="match status" value="1"/>
</dbReference>
<dbReference type="InterPro" id="IPR000719">
    <property type="entry name" value="Prot_kinase_dom"/>
</dbReference>
<sequence>MPHKNIVSLEFLCETIANYYIGMEYCCYGDLFDAVTKNSDPTHPYFNLKGNNDMVKHVFSEIVSGVIYLHSKRVYHRDLKPENILIGRGGSVKIADFGLATSEFWSKEYGCGSSFYMSPELQDKHFSLHKQFHYYSDDGSPIYCPAFADVWSLGIILINLCFGRNPWKTATLDDPTFSEFVKNPRVLFYLFDLSTDGYNLIMSMLQLDPSKRISPSNLLTLLSSTDKIFYSASKTTSTSAAPYNNPNPSPPSATTTIHQKLHFENQKVSLNSPSTTNSPTTIINSPNPDSPPLHKPSDFQPSRRQNLQNQEFPLTPSTFNNTNTKNFISNSNLIKFNQIQIQNAARYGPRPNDGKFIPNKKPTIYDFQNNIPPKINEPYPYNYVHN</sequence>
<dbReference type="GO" id="GO:0005634">
    <property type="term" value="C:nucleus"/>
    <property type="evidence" value="ECO:0007669"/>
    <property type="project" value="TreeGrafter"/>
</dbReference>
<dbReference type="STRING" id="133383.A0A1R0H2F4"/>
<feature type="compositionally biased region" description="Low complexity" evidence="1">
    <location>
        <begin position="271"/>
        <end position="287"/>
    </location>
</feature>
<dbReference type="GO" id="GO:0004672">
    <property type="term" value="F:protein kinase activity"/>
    <property type="evidence" value="ECO:0007669"/>
    <property type="project" value="InterPro"/>
</dbReference>